<evidence type="ECO:0000259" key="2">
    <source>
        <dbReference type="Pfam" id="PF00582"/>
    </source>
</evidence>
<sequence length="281" mass="29991">MVKDLMIPITNTAGDANALAAAIALAARTDAHLCVLEAFNLPMPAPSPWGLLPDLAMSDLYTTLRAKAEGDAAVWRERLAKESVPSEVRVAEALFVEPPRMAALHARYSDMAVMTAATSGYASDEPVIHGFFSALLLESGRPVLVVPPRFTSHQPAKHAVVAWRPTREATRALHDAMPLLHAAESVDVLEVGPQGGERGDGPQPGADIATHLARHGLKVRVVVSEPSGESVAMALMKHAEQSGAELLVAGGYGHSRFREWVLGGVTRELLKFSSVPILFSH</sequence>
<dbReference type="InterPro" id="IPR006016">
    <property type="entry name" value="UspA"/>
</dbReference>
<dbReference type="EMBL" id="JBHTIH010000002">
    <property type="protein sequence ID" value="MFD0737870.1"/>
    <property type="molecule type" value="Genomic_DNA"/>
</dbReference>
<dbReference type="Pfam" id="PF00582">
    <property type="entry name" value="Usp"/>
    <property type="match status" value="1"/>
</dbReference>
<gene>
    <name evidence="3" type="ORF">ACFQZQ_01015</name>
</gene>
<evidence type="ECO:0000313" key="3">
    <source>
        <dbReference type="EMBL" id="MFD0737870.1"/>
    </source>
</evidence>
<dbReference type="RefSeq" id="WP_386810827.1">
    <property type="nucleotide sequence ID" value="NZ_JBHTIH010000002.1"/>
</dbReference>
<name>A0ABW2YHT1_9GAMM</name>
<dbReference type="PANTHER" id="PTHR46268:SF15">
    <property type="entry name" value="UNIVERSAL STRESS PROTEIN HP_0031"/>
    <property type="match status" value="1"/>
</dbReference>
<evidence type="ECO:0000313" key="4">
    <source>
        <dbReference type="Proteomes" id="UP001597090"/>
    </source>
</evidence>
<dbReference type="Gene3D" id="3.40.50.12370">
    <property type="match status" value="1"/>
</dbReference>
<organism evidence="3 4">
    <name type="scientific">Lysobacter koreensis</name>
    <dbReference type="NCBI Taxonomy" id="266122"/>
    <lineage>
        <taxon>Bacteria</taxon>
        <taxon>Pseudomonadati</taxon>
        <taxon>Pseudomonadota</taxon>
        <taxon>Gammaproteobacteria</taxon>
        <taxon>Lysobacterales</taxon>
        <taxon>Lysobacteraceae</taxon>
        <taxon>Lysobacter</taxon>
    </lineage>
</organism>
<dbReference type="PANTHER" id="PTHR46268">
    <property type="entry name" value="STRESS RESPONSE PROTEIN NHAX"/>
    <property type="match status" value="1"/>
</dbReference>
<comment type="caution">
    <text evidence="3">The sequence shown here is derived from an EMBL/GenBank/DDBJ whole genome shotgun (WGS) entry which is preliminary data.</text>
</comment>
<dbReference type="Proteomes" id="UP001597090">
    <property type="component" value="Unassembled WGS sequence"/>
</dbReference>
<keyword evidence="4" id="KW-1185">Reference proteome</keyword>
<accession>A0ABW2YHT1</accession>
<protein>
    <submittedName>
        <fullName evidence="3">Universal stress protein</fullName>
    </submittedName>
</protein>
<dbReference type="SUPFAM" id="SSF52402">
    <property type="entry name" value="Adenine nucleotide alpha hydrolases-like"/>
    <property type="match status" value="2"/>
</dbReference>
<reference evidence="4" key="1">
    <citation type="journal article" date="2019" name="Int. J. Syst. Evol. Microbiol.">
        <title>The Global Catalogue of Microorganisms (GCM) 10K type strain sequencing project: providing services to taxonomists for standard genome sequencing and annotation.</title>
        <authorList>
            <consortium name="The Broad Institute Genomics Platform"/>
            <consortium name="The Broad Institute Genome Sequencing Center for Infectious Disease"/>
            <person name="Wu L."/>
            <person name="Ma J."/>
        </authorList>
    </citation>
    <scope>NUCLEOTIDE SEQUENCE [LARGE SCALE GENOMIC DNA]</scope>
    <source>
        <strain evidence="4">CCUG 55491</strain>
    </source>
</reference>
<proteinExistence type="inferred from homology"/>
<feature type="domain" description="UspA" evidence="2">
    <location>
        <begin position="169"/>
        <end position="278"/>
    </location>
</feature>
<evidence type="ECO:0000256" key="1">
    <source>
        <dbReference type="ARBA" id="ARBA00008791"/>
    </source>
</evidence>
<dbReference type="CDD" id="cd00293">
    <property type="entry name" value="USP-like"/>
    <property type="match status" value="1"/>
</dbReference>
<comment type="similarity">
    <text evidence="1">Belongs to the universal stress protein A family.</text>
</comment>